<evidence type="ECO:0000313" key="1">
    <source>
        <dbReference type="EMBL" id="MCB6184482.1"/>
    </source>
</evidence>
<reference evidence="1" key="1">
    <citation type="submission" date="2021-10" db="EMBL/GenBank/DDBJ databases">
        <title>The complete genome sequence of Leeia sp. TBRC 13508.</title>
        <authorList>
            <person name="Charoenyingcharoen P."/>
            <person name="Yukphan P."/>
        </authorList>
    </citation>
    <scope>NUCLEOTIDE SEQUENCE</scope>
    <source>
        <strain evidence="1">TBRC 13508</strain>
    </source>
</reference>
<name>A0ABS8D8M5_9NEIS</name>
<dbReference type="Proteomes" id="UP001165395">
    <property type="component" value="Unassembled WGS sequence"/>
</dbReference>
<dbReference type="Pfam" id="PF11278">
    <property type="entry name" value="DUF3079"/>
    <property type="match status" value="1"/>
</dbReference>
<gene>
    <name evidence="1" type="ORF">LIN78_13100</name>
</gene>
<proteinExistence type="predicted"/>
<evidence type="ECO:0000313" key="2">
    <source>
        <dbReference type="Proteomes" id="UP001165395"/>
    </source>
</evidence>
<dbReference type="EMBL" id="JAJBZT010000007">
    <property type="protein sequence ID" value="MCB6184482.1"/>
    <property type="molecule type" value="Genomic_DNA"/>
</dbReference>
<dbReference type="RefSeq" id="WP_227181292.1">
    <property type="nucleotide sequence ID" value="NZ_JAJBZT010000007.1"/>
</dbReference>
<organism evidence="1 2">
    <name type="scientific">Leeia speluncae</name>
    <dbReference type="NCBI Taxonomy" id="2884804"/>
    <lineage>
        <taxon>Bacteria</taxon>
        <taxon>Pseudomonadati</taxon>
        <taxon>Pseudomonadota</taxon>
        <taxon>Betaproteobacteria</taxon>
        <taxon>Neisseriales</taxon>
        <taxon>Leeiaceae</taxon>
        <taxon>Leeia</taxon>
    </lineage>
</organism>
<comment type="caution">
    <text evidence="1">The sequence shown here is derived from an EMBL/GenBank/DDBJ whole genome shotgun (WGS) entry which is preliminary data.</text>
</comment>
<accession>A0ABS8D8M5</accession>
<dbReference type="InterPro" id="IPR021430">
    <property type="entry name" value="DUF3079"/>
</dbReference>
<protein>
    <submittedName>
        <fullName evidence="1">DUF3079 domain-containing protein</fullName>
    </submittedName>
</protein>
<keyword evidence="2" id="KW-1185">Reference proteome</keyword>
<sequence>MKKLPIQPKHPERICWGCDKYCATSQMYCGNGSTRTMHPIEIFGEDWADMLSEEEKHRFGLTIKH</sequence>